<comment type="caution">
    <text evidence="4">The sequence shown here is derived from an EMBL/GenBank/DDBJ whole genome shotgun (WGS) entry which is preliminary data.</text>
</comment>
<feature type="domain" description="CN hydrolase" evidence="3">
    <location>
        <begin position="22"/>
        <end position="294"/>
    </location>
</feature>
<feature type="region of interest" description="Disordered" evidence="2">
    <location>
        <begin position="325"/>
        <end position="345"/>
    </location>
</feature>
<proteinExistence type="predicted"/>
<feature type="compositionally biased region" description="Basic and acidic residues" evidence="2">
    <location>
        <begin position="325"/>
        <end position="334"/>
    </location>
</feature>
<evidence type="ECO:0000256" key="1">
    <source>
        <dbReference type="ARBA" id="ARBA00022801"/>
    </source>
</evidence>
<keyword evidence="1 4" id="KW-0378">Hydrolase</keyword>
<gene>
    <name evidence="4" type="ORF">FB560_3462</name>
</gene>
<reference evidence="4 5" key="1">
    <citation type="submission" date="2019-06" db="EMBL/GenBank/DDBJ databases">
        <title>Sequencing the genomes of 1000 actinobacteria strains.</title>
        <authorList>
            <person name="Klenk H.-P."/>
        </authorList>
    </citation>
    <scope>NUCLEOTIDE SEQUENCE [LARGE SCALE GENOMIC DNA]</scope>
    <source>
        <strain evidence="4 5">DSM 20169</strain>
    </source>
</reference>
<dbReference type="Pfam" id="PF00795">
    <property type="entry name" value="CN_hydrolase"/>
    <property type="match status" value="1"/>
</dbReference>
<dbReference type="Proteomes" id="UP000317209">
    <property type="component" value="Unassembled WGS sequence"/>
</dbReference>
<evidence type="ECO:0000259" key="3">
    <source>
        <dbReference type="PROSITE" id="PS50263"/>
    </source>
</evidence>
<dbReference type="SUPFAM" id="SSF56317">
    <property type="entry name" value="Carbon-nitrogen hydrolase"/>
    <property type="match status" value="1"/>
</dbReference>
<dbReference type="AlphaFoldDB" id="A0A543BAV6"/>
<dbReference type="InterPro" id="IPR036526">
    <property type="entry name" value="C-N_Hydrolase_sf"/>
</dbReference>
<protein>
    <submittedName>
        <fullName evidence="4">Putative amidohydrolase</fullName>
    </submittedName>
</protein>
<dbReference type="Gene3D" id="3.60.110.10">
    <property type="entry name" value="Carbon-nitrogen hydrolase"/>
    <property type="match status" value="1"/>
</dbReference>
<evidence type="ECO:0000256" key="2">
    <source>
        <dbReference type="SAM" id="MobiDB-lite"/>
    </source>
</evidence>
<dbReference type="PANTHER" id="PTHR43674:SF2">
    <property type="entry name" value="BETA-UREIDOPROPIONASE"/>
    <property type="match status" value="1"/>
</dbReference>
<dbReference type="CDD" id="cd07585">
    <property type="entry name" value="nitrilase_7"/>
    <property type="match status" value="1"/>
</dbReference>
<sequence>MLLTEVIDDERNDRMTGSATDLRVSVVQFEAVPSDKTANLATVRRLAEQAVADGSQLVVFPEMCLAGYWHLTTSSTERLRELAEPAEGPLVHSLRKIAADLGSGIGAGFLEADGDELFNSYAVCFPDGSTHIHRKLHAFEHEAISSGAGYTVFDSPWGVRMAILICWDNNLVENVRAVALLGAKVLIAPHQTGGTNSRSPHGMKVIPAELWHDRFENPEALLAAVNGPSGREWLMRWLPARAHDNGIFLLFSNGIGPDADEIRTGNAMILDPYGRIIAETPVADEAVVTADLDWELLPLSTGRRWLLGRRPELYGALTQRSGLERDARTARHSDVPVPDDFQIEN</sequence>
<evidence type="ECO:0000313" key="5">
    <source>
        <dbReference type="Proteomes" id="UP000317209"/>
    </source>
</evidence>
<keyword evidence="5" id="KW-1185">Reference proteome</keyword>
<dbReference type="PANTHER" id="PTHR43674">
    <property type="entry name" value="NITRILASE C965.09-RELATED"/>
    <property type="match status" value="1"/>
</dbReference>
<evidence type="ECO:0000313" key="4">
    <source>
        <dbReference type="EMBL" id="TQL81981.1"/>
    </source>
</evidence>
<dbReference type="GO" id="GO:0016811">
    <property type="term" value="F:hydrolase activity, acting on carbon-nitrogen (but not peptide) bonds, in linear amides"/>
    <property type="evidence" value="ECO:0007669"/>
    <property type="project" value="TreeGrafter"/>
</dbReference>
<name>A0A543BAV6_9MICO</name>
<accession>A0A543BAV6</accession>
<organism evidence="4 5">
    <name type="scientific">Microbacterium saperdae</name>
    <dbReference type="NCBI Taxonomy" id="69368"/>
    <lineage>
        <taxon>Bacteria</taxon>
        <taxon>Bacillati</taxon>
        <taxon>Actinomycetota</taxon>
        <taxon>Actinomycetes</taxon>
        <taxon>Micrococcales</taxon>
        <taxon>Microbacteriaceae</taxon>
        <taxon>Microbacterium</taxon>
    </lineage>
</organism>
<dbReference type="InterPro" id="IPR050345">
    <property type="entry name" value="Aliph_Amidase/BUP"/>
</dbReference>
<dbReference type="InterPro" id="IPR003010">
    <property type="entry name" value="C-N_Hydrolase"/>
</dbReference>
<dbReference type="PROSITE" id="PS50263">
    <property type="entry name" value="CN_HYDROLASE"/>
    <property type="match status" value="1"/>
</dbReference>
<dbReference type="EMBL" id="VFOX01000002">
    <property type="protein sequence ID" value="TQL81981.1"/>
    <property type="molecule type" value="Genomic_DNA"/>
</dbReference>